<dbReference type="PANTHER" id="PTHR47212:SF4">
    <property type="entry name" value="ADHESIN-LIKE PROTEIN, PUTATIVE (DUF3741)-RELATED"/>
    <property type="match status" value="1"/>
</dbReference>
<name>A0AAN7GR21_9MYRT</name>
<dbReference type="EMBL" id="JAXIOK010000021">
    <property type="protein sequence ID" value="KAK4746475.1"/>
    <property type="molecule type" value="Genomic_DNA"/>
</dbReference>
<protein>
    <submittedName>
        <fullName evidence="2">Uncharacterized protein</fullName>
    </submittedName>
</protein>
<reference evidence="2 3" key="1">
    <citation type="journal article" date="2023" name="Hortic Res">
        <title>Pangenome of water caltrop reveals structural variations and asymmetric subgenome divergence after allopolyploidization.</title>
        <authorList>
            <person name="Zhang X."/>
            <person name="Chen Y."/>
            <person name="Wang L."/>
            <person name="Yuan Y."/>
            <person name="Fang M."/>
            <person name="Shi L."/>
            <person name="Lu R."/>
            <person name="Comes H.P."/>
            <person name="Ma Y."/>
            <person name="Chen Y."/>
            <person name="Huang G."/>
            <person name="Zhou Y."/>
            <person name="Zheng Z."/>
            <person name="Qiu Y."/>
        </authorList>
    </citation>
    <scope>NUCLEOTIDE SEQUENCE [LARGE SCALE GENOMIC DNA]</scope>
    <source>
        <tissue evidence="2">Roots</tissue>
    </source>
</reference>
<evidence type="ECO:0000313" key="3">
    <source>
        <dbReference type="Proteomes" id="UP001345219"/>
    </source>
</evidence>
<evidence type="ECO:0000256" key="1">
    <source>
        <dbReference type="SAM" id="MobiDB-lite"/>
    </source>
</evidence>
<evidence type="ECO:0000313" key="2">
    <source>
        <dbReference type="EMBL" id="KAK4746475.1"/>
    </source>
</evidence>
<dbReference type="AlphaFoldDB" id="A0AAN7GR21"/>
<feature type="region of interest" description="Disordered" evidence="1">
    <location>
        <begin position="88"/>
        <end position="108"/>
    </location>
</feature>
<proteinExistence type="predicted"/>
<dbReference type="Proteomes" id="UP001345219">
    <property type="component" value="Chromosome 10"/>
</dbReference>
<organism evidence="2 3">
    <name type="scientific">Trapa incisa</name>
    <dbReference type="NCBI Taxonomy" id="236973"/>
    <lineage>
        <taxon>Eukaryota</taxon>
        <taxon>Viridiplantae</taxon>
        <taxon>Streptophyta</taxon>
        <taxon>Embryophyta</taxon>
        <taxon>Tracheophyta</taxon>
        <taxon>Spermatophyta</taxon>
        <taxon>Magnoliopsida</taxon>
        <taxon>eudicotyledons</taxon>
        <taxon>Gunneridae</taxon>
        <taxon>Pentapetalae</taxon>
        <taxon>rosids</taxon>
        <taxon>malvids</taxon>
        <taxon>Myrtales</taxon>
        <taxon>Lythraceae</taxon>
        <taxon>Trapa</taxon>
    </lineage>
</organism>
<accession>A0AAN7GR21</accession>
<keyword evidence="3" id="KW-1185">Reference proteome</keyword>
<comment type="caution">
    <text evidence="2">The sequence shown here is derived from an EMBL/GenBank/DDBJ whole genome shotgun (WGS) entry which is preliminary data.</text>
</comment>
<dbReference type="PANTHER" id="PTHR47212">
    <property type="entry name" value="ADHESIN-LIKE PROTEIN, PUTATIVE (DUF3741)-RELATED"/>
    <property type="match status" value="1"/>
</dbReference>
<sequence length="140" mass="15652">MGDNVGQNFPSKDHLFIEKIAKLRDTRVNDESETVSRSNQRVPSIYIEARRHLSDMLINGHEEVGSSFGVKSPRTLARILALSEFNSPIPSPRMNSVQSITMTPMRSSGYKNDLIEKVSENEDQMIVEGNGAEDMRADGE</sequence>
<feature type="region of interest" description="Disordered" evidence="1">
    <location>
        <begin position="121"/>
        <end position="140"/>
    </location>
</feature>
<gene>
    <name evidence="2" type="ORF">SAY87_012787</name>
</gene>